<feature type="compositionally biased region" description="Basic and acidic residues" evidence="1">
    <location>
        <begin position="276"/>
        <end position="292"/>
    </location>
</feature>
<dbReference type="EMBL" id="JAAVMX010000003">
    <property type="protein sequence ID" value="KAF4510969.1"/>
    <property type="molecule type" value="Genomic_DNA"/>
</dbReference>
<name>A0A8H4PV11_9HYPO</name>
<comment type="caution">
    <text evidence="2">The sequence shown here is derived from an EMBL/GenBank/DDBJ whole genome shotgun (WGS) entry which is preliminary data.</text>
</comment>
<evidence type="ECO:0000256" key="1">
    <source>
        <dbReference type="SAM" id="MobiDB-lite"/>
    </source>
</evidence>
<sequence>MATNGSCSASEARGRSSFSPVLFLAQRVPFLFSFLLPHQRFLLPHQRFHIASHAPPHAAVRSSLSRVSLRASPPPAWTLLAPAARRRTSFPFTGGAPARQPRGGLVTRTIGHAPTIVSRLVLVGTEELGVDACTTIDYYNPTVKISRLAADDSTNLSSIIQERANMLEGARVALAELEDERQEEGRKAARVNEPRTPTRRRRGELRGDAAMELHSLVGEAIGSRVAGLSYEVTMAGRKIKVPSSSHPTLSRAHSLYAPDLAAPTVHVTTRTSGDPRTADHGRSCSSPDEGRQRQRLMVLIPGKRVEPQPLGPITLQGFTGNIFHVNNDPMGNALGAAQIASTLAEALQAASAGDLSPAHSAKIQAILQSQH</sequence>
<proteinExistence type="predicted"/>
<evidence type="ECO:0000313" key="2">
    <source>
        <dbReference type="EMBL" id="KAF4510969.1"/>
    </source>
</evidence>
<feature type="compositionally biased region" description="Basic and acidic residues" evidence="1">
    <location>
        <begin position="183"/>
        <end position="193"/>
    </location>
</feature>
<gene>
    <name evidence="2" type="ORF">G6O67_002812</name>
</gene>
<organism evidence="2 3">
    <name type="scientific">Ophiocordyceps sinensis</name>
    <dbReference type="NCBI Taxonomy" id="72228"/>
    <lineage>
        <taxon>Eukaryota</taxon>
        <taxon>Fungi</taxon>
        <taxon>Dikarya</taxon>
        <taxon>Ascomycota</taxon>
        <taxon>Pezizomycotina</taxon>
        <taxon>Sordariomycetes</taxon>
        <taxon>Hypocreomycetidae</taxon>
        <taxon>Hypocreales</taxon>
        <taxon>Ophiocordycipitaceae</taxon>
        <taxon>Ophiocordyceps</taxon>
    </lineage>
</organism>
<reference evidence="2 3" key="1">
    <citation type="journal article" date="2020" name="Genome Biol. Evol.">
        <title>A new high-quality draft genome assembly of the Chinese cordyceps Ophiocordyceps sinensis.</title>
        <authorList>
            <person name="Shu R."/>
            <person name="Zhang J."/>
            <person name="Meng Q."/>
            <person name="Zhang H."/>
            <person name="Zhou G."/>
            <person name="Li M."/>
            <person name="Wu P."/>
            <person name="Zhao Y."/>
            <person name="Chen C."/>
            <person name="Qin Q."/>
        </authorList>
    </citation>
    <scope>NUCLEOTIDE SEQUENCE [LARGE SCALE GENOMIC DNA]</scope>
    <source>
        <strain evidence="2 3">IOZ07</strain>
    </source>
</reference>
<dbReference type="AlphaFoldDB" id="A0A8H4PV11"/>
<accession>A0A8H4PV11</accession>
<dbReference type="Proteomes" id="UP000557566">
    <property type="component" value="Unassembled WGS sequence"/>
</dbReference>
<feature type="region of interest" description="Disordered" evidence="1">
    <location>
        <begin position="180"/>
        <end position="201"/>
    </location>
</feature>
<protein>
    <submittedName>
        <fullName evidence="2">Uncharacterized protein</fullName>
    </submittedName>
</protein>
<keyword evidence="3" id="KW-1185">Reference proteome</keyword>
<evidence type="ECO:0000313" key="3">
    <source>
        <dbReference type="Proteomes" id="UP000557566"/>
    </source>
</evidence>
<feature type="region of interest" description="Disordered" evidence="1">
    <location>
        <begin position="268"/>
        <end position="292"/>
    </location>
</feature>